<reference evidence="1 2" key="1">
    <citation type="submission" date="2019-07" db="EMBL/GenBank/DDBJ databases">
        <authorList>
            <person name="Kim J."/>
        </authorList>
    </citation>
    <scope>NUCLEOTIDE SEQUENCE [LARGE SCALE GENOMIC DNA]</scope>
    <source>
        <strain evidence="1 2">JC52</strain>
    </source>
</reference>
<proteinExistence type="predicted"/>
<protein>
    <recommendedName>
        <fullName evidence="3">RNA-dependent RNA polymerase</fullName>
    </recommendedName>
</protein>
<evidence type="ECO:0000313" key="1">
    <source>
        <dbReference type="EMBL" id="TVY10006.1"/>
    </source>
</evidence>
<dbReference type="OrthoDB" id="2485429at2"/>
<dbReference type="AlphaFoldDB" id="A0A559KCZ6"/>
<evidence type="ECO:0008006" key="3">
    <source>
        <dbReference type="Google" id="ProtNLM"/>
    </source>
</evidence>
<comment type="caution">
    <text evidence="1">The sequence shown here is derived from an EMBL/GenBank/DDBJ whole genome shotgun (WGS) entry which is preliminary data.</text>
</comment>
<sequence length="841" mass="97601">MHRDKDIDRKYVGMIPSSLELNKLVSIGLSMYKKKPSEKFLSDDIINVKFKQKVKSADEMVSQIKKKINLLTDNQADYKNKLEEFVQLLKQEKILPKWKEVSNDQLRKLLYENGFVLTSIDDKTDAIIKTRYVVYKRSSAKSRVGECLFIKETLYDEMINWSRMNLPLQDVKVDVPSLLAYQSLVGSSLDDVVKIHPNNILLVDDIESKFLRKCNVVRKGENGLLDSFQEDIVISNSLFDGESLLDSSYFPEDKGMMLLRNHMFKSAAFNCNIQSYLRDNCPEGINFDEWKIKNAYNEVFAKDIHLIITPSSLKALKFSHAVGNDSEMFSYWKNYISDVSIDGASLFGVVKSEKKSKHGLNESGEILQQTSYQMLNSMPVNKNDIHELAEYENTYIEKLKNDDDFFVQHILKSVTTVNSNAMFADLYYRNKKIAHTKIFKDFRKAEVNKHLTHIKHGKIRLHGDYCTMLGNPMEFLVHSIGRLNICEDESSLKENEIYTTLFEFNKCLVGFRNPHTSPSNVLVVKNTYNAEIEKYFNLTDNIVCVNAINFPLQDILSGSDYDSDTLLLFDNSKMLELAMNCFGKYNVCINKVESSKRQYNLTESDMAIIDNQLSMSQKNIGRVVNLGQFCMSKYWDLLNKGVNKDNLTDLLKKIDIMTVLSGICIDLAKKFYDIDINQEVEQVAKTKELNCRKPLFWKYVSQNKEIKTFEMQCPMDYLYIEFSDVKYAETRESISLNELLVKHKIKDGDRNQEQKIIKYVEEMSNKIIKVYINIADEDERNHILDDIIKYYDFYISKLKVKPETMYAILSKIQKNKSKVSTRLMNVLYRTQKNIFLNAINT</sequence>
<accession>A0A559KCZ6</accession>
<keyword evidence="2" id="KW-1185">Reference proteome</keyword>
<organism evidence="1 2">
    <name type="scientific">Paenibacillus cremeus</name>
    <dbReference type="NCBI Taxonomy" id="2163881"/>
    <lineage>
        <taxon>Bacteria</taxon>
        <taxon>Bacillati</taxon>
        <taxon>Bacillota</taxon>
        <taxon>Bacilli</taxon>
        <taxon>Bacillales</taxon>
        <taxon>Paenibacillaceae</taxon>
        <taxon>Paenibacillus</taxon>
    </lineage>
</organism>
<dbReference type="EMBL" id="VNJI01000011">
    <property type="protein sequence ID" value="TVY10006.1"/>
    <property type="molecule type" value="Genomic_DNA"/>
</dbReference>
<evidence type="ECO:0000313" key="2">
    <source>
        <dbReference type="Proteomes" id="UP000317036"/>
    </source>
</evidence>
<gene>
    <name evidence="1" type="ORF">FPZ49_11310</name>
</gene>
<name>A0A559KCZ6_9BACL</name>
<dbReference type="Proteomes" id="UP000317036">
    <property type="component" value="Unassembled WGS sequence"/>
</dbReference>